<gene>
    <name evidence="2" type="ORF">SSP24_57940</name>
</gene>
<feature type="transmembrane region" description="Helical" evidence="1">
    <location>
        <begin position="55"/>
        <end position="79"/>
    </location>
</feature>
<dbReference type="EMBL" id="BJND01000047">
    <property type="protein sequence ID" value="GEC08139.1"/>
    <property type="molecule type" value="Genomic_DNA"/>
</dbReference>
<dbReference type="AlphaFoldDB" id="A0A4Y3VR31"/>
<proteinExistence type="predicted"/>
<keyword evidence="1" id="KW-1133">Transmembrane helix</keyword>
<accession>A0A4Y3VR31</accession>
<organism evidence="2 3">
    <name type="scientific">Streptomyces spinoverrucosus</name>
    <dbReference type="NCBI Taxonomy" id="284043"/>
    <lineage>
        <taxon>Bacteria</taxon>
        <taxon>Bacillati</taxon>
        <taxon>Actinomycetota</taxon>
        <taxon>Actinomycetes</taxon>
        <taxon>Kitasatosporales</taxon>
        <taxon>Streptomycetaceae</taxon>
        <taxon>Streptomyces</taxon>
    </lineage>
</organism>
<comment type="caution">
    <text evidence="2">The sequence shown here is derived from an EMBL/GenBank/DDBJ whole genome shotgun (WGS) entry which is preliminary data.</text>
</comment>
<evidence type="ECO:0000313" key="2">
    <source>
        <dbReference type="EMBL" id="GEC08139.1"/>
    </source>
</evidence>
<name>A0A4Y3VR31_9ACTN</name>
<keyword evidence="1" id="KW-0812">Transmembrane</keyword>
<evidence type="ECO:0000313" key="3">
    <source>
        <dbReference type="Proteomes" id="UP000317881"/>
    </source>
</evidence>
<keyword evidence="1" id="KW-0472">Membrane</keyword>
<reference evidence="2 3" key="1">
    <citation type="submission" date="2019-06" db="EMBL/GenBank/DDBJ databases">
        <title>Whole genome shotgun sequence of Streptomyces spinoverrucosus NBRC 14228.</title>
        <authorList>
            <person name="Hosoyama A."/>
            <person name="Uohara A."/>
            <person name="Ohji S."/>
            <person name="Ichikawa N."/>
        </authorList>
    </citation>
    <scope>NUCLEOTIDE SEQUENCE [LARGE SCALE GENOMIC DNA]</scope>
    <source>
        <strain evidence="2 3">NBRC 14228</strain>
    </source>
</reference>
<protein>
    <submittedName>
        <fullName evidence="2">Uncharacterized protein</fullName>
    </submittedName>
</protein>
<feature type="transmembrane region" description="Helical" evidence="1">
    <location>
        <begin position="24"/>
        <end position="43"/>
    </location>
</feature>
<dbReference type="Proteomes" id="UP000317881">
    <property type="component" value="Unassembled WGS sequence"/>
</dbReference>
<evidence type="ECO:0000256" key="1">
    <source>
        <dbReference type="SAM" id="Phobius"/>
    </source>
</evidence>
<sequence length="81" mass="8246">MASSLGLPFLVLEYNWFAAHDGPGAFGGVLYWSLALLALAWALPHRPALRTTRVVAAGAGLGCALLPVLFALALGAALASG</sequence>
<keyword evidence="3" id="KW-1185">Reference proteome</keyword>